<evidence type="ECO:0000256" key="6">
    <source>
        <dbReference type="ARBA" id="ARBA00023274"/>
    </source>
</evidence>
<reference evidence="7" key="1">
    <citation type="submission" date="2020-11" db="EMBL/GenBank/DDBJ databases">
        <authorList>
            <person name="Tran Van P."/>
        </authorList>
    </citation>
    <scope>NUCLEOTIDE SEQUENCE</scope>
</reference>
<evidence type="ECO:0000256" key="3">
    <source>
        <dbReference type="ARBA" id="ARBA00022946"/>
    </source>
</evidence>
<evidence type="ECO:0000256" key="5">
    <source>
        <dbReference type="ARBA" id="ARBA00023128"/>
    </source>
</evidence>
<dbReference type="PANTHER" id="PTHR21338:SF0">
    <property type="entry name" value="LARGE RIBOSOMAL SUBUNIT PROTEIN ML41"/>
    <property type="match status" value="1"/>
</dbReference>
<keyword evidence="6" id="KW-0687">Ribonucleoprotein</keyword>
<sequence>MLCPFVSTGQTIAGRLAAKVGPCVEYRSVKALHTSCCLSGKRNFRKFPIPNQRTQFEHNKLPARLMNREYDYPVSRDTLHVKYPGFWFRKEFVYVKEMEPQLVVPDLKDFPLKPYVSYRCPDITQTEFTARDLFNATLADAIIEKFKSGQHIDVNVTDEAVNEARNRAKQTGADMFMGTTVHGIQ</sequence>
<dbReference type="GO" id="GO:0003735">
    <property type="term" value="F:structural constituent of ribosome"/>
    <property type="evidence" value="ECO:0007669"/>
    <property type="project" value="InterPro"/>
</dbReference>
<proteinExistence type="inferred from homology"/>
<dbReference type="EMBL" id="CAJPIZ010000118">
    <property type="protein sequence ID" value="CAG2100501.1"/>
    <property type="molecule type" value="Genomic_DNA"/>
</dbReference>
<dbReference type="AlphaFoldDB" id="A0A7R9PTH6"/>
<dbReference type="Proteomes" id="UP000759131">
    <property type="component" value="Unassembled WGS sequence"/>
</dbReference>
<dbReference type="GO" id="GO:0006412">
    <property type="term" value="P:translation"/>
    <property type="evidence" value="ECO:0007669"/>
    <property type="project" value="TreeGrafter"/>
</dbReference>
<gene>
    <name evidence="7" type="ORF">OSB1V03_LOCUS567</name>
</gene>
<dbReference type="GO" id="GO:0005762">
    <property type="term" value="C:mitochondrial large ribosomal subunit"/>
    <property type="evidence" value="ECO:0007669"/>
    <property type="project" value="InterPro"/>
</dbReference>
<accession>A0A7R9PTH6</accession>
<evidence type="ECO:0000256" key="2">
    <source>
        <dbReference type="ARBA" id="ARBA00010152"/>
    </source>
</evidence>
<name>A0A7R9PTH6_9ACAR</name>
<evidence type="ECO:0000313" key="8">
    <source>
        <dbReference type="Proteomes" id="UP000759131"/>
    </source>
</evidence>
<dbReference type="InterPro" id="IPR019189">
    <property type="entry name" value="Ribosomal_mL41"/>
</dbReference>
<organism evidence="7">
    <name type="scientific">Medioppia subpectinata</name>
    <dbReference type="NCBI Taxonomy" id="1979941"/>
    <lineage>
        <taxon>Eukaryota</taxon>
        <taxon>Metazoa</taxon>
        <taxon>Ecdysozoa</taxon>
        <taxon>Arthropoda</taxon>
        <taxon>Chelicerata</taxon>
        <taxon>Arachnida</taxon>
        <taxon>Acari</taxon>
        <taxon>Acariformes</taxon>
        <taxon>Sarcoptiformes</taxon>
        <taxon>Oribatida</taxon>
        <taxon>Brachypylina</taxon>
        <taxon>Oppioidea</taxon>
        <taxon>Oppiidae</taxon>
        <taxon>Medioppia</taxon>
    </lineage>
</organism>
<dbReference type="EMBL" id="OC854693">
    <property type="protein sequence ID" value="CAD7620071.1"/>
    <property type="molecule type" value="Genomic_DNA"/>
</dbReference>
<keyword evidence="8" id="KW-1185">Reference proteome</keyword>
<dbReference type="Pfam" id="PF09809">
    <property type="entry name" value="MRP-L27"/>
    <property type="match status" value="1"/>
</dbReference>
<comment type="similarity">
    <text evidence="2">Belongs to the mitochondrion-specific ribosomal protein mL41 family.</text>
</comment>
<evidence type="ECO:0008006" key="9">
    <source>
        <dbReference type="Google" id="ProtNLM"/>
    </source>
</evidence>
<keyword evidence="4" id="KW-0689">Ribosomal protein</keyword>
<protein>
    <recommendedName>
        <fullName evidence="9">39S ribosomal protein L41, mitochondrial</fullName>
    </recommendedName>
</protein>
<comment type="subcellular location">
    <subcellularLocation>
        <location evidence="1">Mitochondrion</location>
    </subcellularLocation>
</comment>
<evidence type="ECO:0000313" key="7">
    <source>
        <dbReference type="EMBL" id="CAD7620071.1"/>
    </source>
</evidence>
<keyword evidence="3" id="KW-0809">Transit peptide</keyword>
<evidence type="ECO:0000256" key="1">
    <source>
        <dbReference type="ARBA" id="ARBA00004173"/>
    </source>
</evidence>
<dbReference type="PANTHER" id="PTHR21338">
    <property type="entry name" value="MITOCHONDRIAL RIBOSOMAL PROTEIN L41"/>
    <property type="match status" value="1"/>
</dbReference>
<evidence type="ECO:0000256" key="4">
    <source>
        <dbReference type="ARBA" id="ARBA00022980"/>
    </source>
</evidence>
<keyword evidence="5" id="KW-0496">Mitochondrion</keyword>
<dbReference type="OrthoDB" id="408933at2759"/>